<comment type="catalytic activity">
    <reaction evidence="9">
        <text>4-CDP-2-C-methyl-D-erythritol + ATP = 4-CDP-2-C-methyl-D-erythritol 2-phosphate + ADP + H(+)</text>
        <dbReference type="Rhea" id="RHEA:18437"/>
        <dbReference type="ChEBI" id="CHEBI:15378"/>
        <dbReference type="ChEBI" id="CHEBI:30616"/>
        <dbReference type="ChEBI" id="CHEBI:57823"/>
        <dbReference type="ChEBI" id="CHEBI:57919"/>
        <dbReference type="ChEBI" id="CHEBI:456216"/>
        <dbReference type="EC" id="2.7.1.148"/>
    </reaction>
</comment>
<dbReference type="InterPro" id="IPR006204">
    <property type="entry name" value="GHMP_kinase_N_dom"/>
</dbReference>
<evidence type="ECO:0000256" key="6">
    <source>
        <dbReference type="ARBA" id="ARBA00022777"/>
    </source>
</evidence>
<evidence type="ECO:0000259" key="10">
    <source>
        <dbReference type="Pfam" id="PF00288"/>
    </source>
</evidence>
<dbReference type="Proteomes" id="UP000184048">
    <property type="component" value="Unassembled WGS sequence"/>
</dbReference>
<dbReference type="Pfam" id="PF08544">
    <property type="entry name" value="GHMP_kinases_C"/>
    <property type="match status" value="1"/>
</dbReference>
<dbReference type="HAMAP" id="MF_00061">
    <property type="entry name" value="IspE"/>
    <property type="match status" value="1"/>
</dbReference>
<evidence type="ECO:0000256" key="4">
    <source>
        <dbReference type="ARBA" id="ARBA00022679"/>
    </source>
</evidence>
<feature type="active site" evidence="9">
    <location>
        <position position="136"/>
    </location>
</feature>
<dbReference type="InterPro" id="IPR036554">
    <property type="entry name" value="GHMP_kinase_C_sf"/>
</dbReference>
<dbReference type="PIRSF" id="PIRSF010376">
    <property type="entry name" value="IspE"/>
    <property type="match status" value="1"/>
</dbReference>
<proteinExistence type="inferred from homology"/>
<dbReference type="InterPro" id="IPR020568">
    <property type="entry name" value="Ribosomal_Su5_D2-typ_SF"/>
</dbReference>
<dbReference type="Gene3D" id="3.30.230.10">
    <property type="match status" value="1"/>
</dbReference>
<feature type="active site" evidence="9">
    <location>
        <position position="8"/>
    </location>
</feature>
<keyword evidence="4 9" id="KW-0808">Transferase</keyword>
<evidence type="ECO:0000256" key="1">
    <source>
        <dbReference type="ARBA" id="ARBA00009684"/>
    </source>
</evidence>
<keyword evidence="7 9" id="KW-0067">ATP-binding</keyword>
<dbReference type="InterPro" id="IPR013750">
    <property type="entry name" value="GHMP_kinase_C_dom"/>
</dbReference>
<dbReference type="InterPro" id="IPR004424">
    <property type="entry name" value="IspE"/>
</dbReference>
<accession>A0A1M5BYA3</accession>
<dbReference type="PANTHER" id="PTHR43527:SF2">
    <property type="entry name" value="4-DIPHOSPHOCYTIDYL-2-C-METHYL-D-ERYTHRITOL KINASE, CHLOROPLASTIC"/>
    <property type="match status" value="1"/>
</dbReference>
<feature type="domain" description="GHMP kinase N-terminal" evidence="10">
    <location>
        <begin position="66"/>
        <end position="141"/>
    </location>
</feature>
<comment type="function">
    <text evidence="9">Catalyzes the phosphorylation of the position 2 hydroxy group of 4-diphosphocytidyl-2C-methyl-D-erythritol.</text>
</comment>
<dbReference type="EC" id="2.7.1.148" evidence="2 9"/>
<keyword evidence="5 9" id="KW-0547">Nucleotide-binding</keyword>
<dbReference type="Gene3D" id="3.30.70.890">
    <property type="entry name" value="GHMP kinase, C-terminal domain"/>
    <property type="match status" value="1"/>
</dbReference>
<feature type="binding site" evidence="9">
    <location>
        <begin position="94"/>
        <end position="104"/>
    </location>
    <ligand>
        <name>ATP</name>
        <dbReference type="ChEBI" id="CHEBI:30616"/>
    </ligand>
</feature>
<comment type="pathway">
    <text evidence="9">Isoprenoid biosynthesis; isopentenyl diphosphate biosynthesis via DXP pathway; isopentenyl diphosphate from 1-deoxy-D-xylulose 5-phosphate: step 3/6.</text>
</comment>
<dbReference type="GO" id="GO:0050515">
    <property type="term" value="F:4-(cytidine 5'-diphospho)-2-C-methyl-D-erythritol kinase activity"/>
    <property type="evidence" value="ECO:0007669"/>
    <property type="project" value="UniProtKB-UniRule"/>
</dbReference>
<evidence type="ECO:0000256" key="9">
    <source>
        <dbReference type="HAMAP-Rule" id="MF_00061"/>
    </source>
</evidence>
<dbReference type="GO" id="GO:0016114">
    <property type="term" value="P:terpenoid biosynthetic process"/>
    <property type="evidence" value="ECO:0007669"/>
    <property type="project" value="UniProtKB-UniRule"/>
</dbReference>
<keyword evidence="13" id="KW-1185">Reference proteome</keyword>
<feature type="domain" description="GHMP kinase C-terminal" evidence="11">
    <location>
        <begin position="213"/>
        <end position="254"/>
    </location>
</feature>
<sequence>MITFPNCKINIGLRVTGKRYDGFHDLETIFYPIQLCDGLEIIQNQHSSETKLGLSGLVIDSPIQDNICYKAFSLLKIDFPDLPPLQIHLHKVIPTGAGLGGGSSNGAFTLSLINQKFKLGLDTQQLLKYALQLGSDCPFFIINKPAYATGRGEKLETVQLDLSDYNIVLINPGIHINTGWAFSRINPGSSNFSLKQIVDTPVSTWKDIVLNDFEVPVFMEYPAIKKLKDLFYNKGAIYASMTGSGSTVFGLFEKSFTPQLDIPSHYFMKSL</sequence>
<dbReference type="SUPFAM" id="SSF55060">
    <property type="entry name" value="GHMP Kinase, C-terminal domain"/>
    <property type="match status" value="1"/>
</dbReference>
<evidence type="ECO:0000256" key="3">
    <source>
        <dbReference type="ARBA" id="ARBA00017473"/>
    </source>
</evidence>
<evidence type="ECO:0000313" key="12">
    <source>
        <dbReference type="EMBL" id="SHF47405.1"/>
    </source>
</evidence>
<organism evidence="12 13">
    <name type="scientific">Flavisolibacter ginsengisoli DSM 18119</name>
    <dbReference type="NCBI Taxonomy" id="1121884"/>
    <lineage>
        <taxon>Bacteria</taxon>
        <taxon>Pseudomonadati</taxon>
        <taxon>Bacteroidota</taxon>
        <taxon>Chitinophagia</taxon>
        <taxon>Chitinophagales</taxon>
        <taxon>Chitinophagaceae</taxon>
        <taxon>Flavisolibacter</taxon>
    </lineage>
</organism>
<reference evidence="12 13" key="1">
    <citation type="submission" date="2016-11" db="EMBL/GenBank/DDBJ databases">
        <authorList>
            <person name="Jaros S."/>
            <person name="Januszkiewicz K."/>
            <person name="Wedrychowicz H."/>
        </authorList>
    </citation>
    <scope>NUCLEOTIDE SEQUENCE [LARGE SCALE GENOMIC DNA]</scope>
    <source>
        <strain evidence="12 13">DSM 18119</strain>
    </source>
</reference>
<dbReference type="AlphaFoldDB" id="A0A1M5BYA3"/>
<dbReference type="NCBIfam" id="TIGR00154">
    <property type="entry name" value="ispE"/>
    <property type="match status" value="1"/>
</dbReference>
<comment type="similarity">
    <text evidence="1 9">Belongs to the GHMP kinase family. IspE subfamily.</text>
</comment>
<evidence type="ECO:0000313" key="13">
    <source>
        <dbReference type="Proteomes" id="UP000184048"/>
    </source>
</evidence>
<keyword evidence="9" id="KW-0414">Isoprene biosynthesis</keyword>
<dbReference type="STRING" id="1121884.SAMN02745131_02730"/>
<dbReference type="SUPFAM" id="SSF54211">
    <property type="entry name" value="Ribosomal protein S5 domain 2-like"/>
    <property type="match status" value="1"/>
</dbReference>
<gene>
    <name evidence="9" type="primary">ispE</name>
    <name evidence="12" type="ORF">SAMN02745131_02730</name>
</gene>
<dbReference type="EMBL" id="FQUU01000011">
    <property type="protein sequence ID" value="SHF47405.1"/>
    <property type="molecule type" value="Genomic_DNA"/>
</dbReference>
<dbReference type="RefSeq" id="WP_072835891.1">
    <property type="nucleotide sequence ID" value="NZ_FQUU01000011.1"/>
</dbReference>
<evidence type="ECO:0000256" key="2">
    <source>
        <dbReference type="ARBA" id="ARBA00012052"/>
    </source>
</evidence>
<dbReference type="PANTHER" id="PTHR43527">
    <property type="entry name" value="4-DIPHOSPHOCYTIDYL-2-C-METHYL-D-ERYTHRITOL KINASE, CHLOROPLASTIC"/>
    <property type="match status" value="1"/>
</dbReference>
<dbReference type="OrthoDB" id="9809438at2"/>
<dbReference type="InterPro" id="IPR014721">
    <property type="entry name" value="Ribsml_uS5_D2-typ_fold_subgr"/>
</dbReference>
<evidence type="ECO:0000259" key="11">
    <source>
        <dbReference type="Pfam" id="PF08544"/>
    </source>
</evidence>
<evidence type="ECO:0000256" key="7">
    <source>
        <dbReference type="ARBA" id="ARBA00022840"/>
    </source>
</evidence>
<evidence type="ECO:0000256" key="8">
    <source>
        <dbReference type="ARBA" id="ARBA00032554"/>
    </source>
</evidence>
<dbReference type="UniPathway" id="UPA00056">
    <property type="reaction ID" value="UER00094"/>
</dbReference>
<dbReference type="GO" id="GO:0005524">
    <property type="term" value="F:ATP binding"/>
    <property type="evidence" value="ECO:0007669"/>
    <property type="project" value="UniProtKB-UniRule"/>
</dbReference>
<dbReference type="Pfam" id="PF00288">
    <property type="entry name" value="GHMP_kinases_N"/>
    <property type="match status" value="1"/>
</dbReference>
<name>A0A1M5BYA3_9BACT</name>
<keyword evidence="6 9" id="KW-0418">Kinase</keyword>
<protein>
    <recommendedName>
        <fullName evidence="3 9">4-diphosphocytidyl-2-C-methyl-D-erythritol kinase</fullName>
        <shortName evidence="9">CMK</shortName>
        <ecNumber evidence="2 9">2.7.1.148</ecNumber>
    </recommendedName>
    <alternativeName>
        <fullName evidence="8 9">4-(cytidine-5'-diphospho)-2-C-methyl-D-erythritol kinase</fullName>
    </alternativeName>
</protein>
<evidence type="ECO:0000256" key="5">
    <source>
        <dbReference type="ARBA" id="ARBA00022741"/>
    </source>
</evidence>
<dbReference type="GO" id="GO:0019288">
    <property type="term" value="P:isopentenyl diphosphate biosynthetic process, methylerythritol 4-phosphate pathway"/>
    <property type="evidence" value="ECO:0007669"/>
    <property type="project" value="UniProtKB-UniRule"/>
</dbReference>